<keyword evidence="1" id="KW-0175">Coiled coil</keyword>
<comment type="caution">
    <text evidence="4">The sequence shown here is derived from an EMBL/GenBank/DDBJ whole genome shotgun (WGS) entry which is preliminary data.</text>
</comment>
<sequence length="895" mass="96078">MYLKSLAVSEFASLAEARLEALDPGLNVVVGDNEAGKSTLLKALRAAFFQKHRGRGETVEAFLPYCGEGRPSVSIAFSHGGADYRLSKSFLTRPAAELLGPWPSPVSGDAVEEKLAELFGFVHPGRGDSKLAEHQGAFGLLWVEQGRSNGGLDIGAGRDAVTASLEGEVGTILGGERGRSLIAAAKALNDRHFTATGRTAANAPLKAIDDELTRAREDLVGRRAALAELEEKLKRLEDRRRALKGYEEAATLEKAEEALRSAEAAMRRAEDHDREWQAAESAVRQAEAVRTGAAEALKRRDDLVKAVEAARTAFERAAADHAEIDAAARLAVEAVTAAAQAQEEARKALKAAEDRHESHRRRADLSRAVAERDRLSAVVAEAGDLTERIAALAAHRDLLPIDQKSLAAVEKAERRRRDCEVRLQVAAPAVTFEPEADGAVQREDGQAVAAGVPTRVTSRSRYLLGGFGAVTIEPGGGAANLESELREAEAALAALLKGGGAASGDEARRLFAERQDVEAELKLVSARRDALVSDGLDAAKARLRAAEAAADRLNAAIGGEGSKGAAEAEAEATAGESGDDEALAESLVAALNKARRATATADERLRAASKESEAAALRRAAAESDRSHLEAQALRLRSECEGAEAAAPRTTLVDRLAEADADLEAKRGRLALKERERVGDGREAAEARQKAAERTLRQIGRTLQELRDETIGLEAEVRVSGGSGLGETVQLLEEEIADLERRRARTALEASAARLLYETLGEARRAARERWLGPIKTRVAPYLRLIHPESDIDLDEETLELKGLTRAGVAERFERLSAGAREQVAVVTRLALAQVLKQGGHPAAVILDDALVNTDEIRLERMHQVLREAAKDLQVIVLTCRERDFRDLGAPTFRL</sequence>
<feature type="coiled-coil region" evidence="1">
    <location>
        <begin position="212"/>
        <end position="275"/>
    </location>
</feature>
<dbReference type="InterPro" id="IPR038729">
    <property type="entry name" value="Rad50/SbcC_AAA"/>
</dbReference>
<accession>A0ABS3J4K0</accession>
<evidence type="ECO:0000313" key="4">
    <source>
        <dbReference type="EMBL" id="MBO0904609.1"/>
    </source>
</evidence>
<dbReference type="InterPro" id="IPR027417">
    <property type="entry name" value="P-loop_NTPase"/>
</dbReference>
<dbReference type="EMBL" id="JAFMPY010000013">
    <property type="protein sequence ID" value="MBO0904609.1"/>
    <property type="molecule type" value="Genomic_DNA"/>
</dbReference>
<feature type="domain" description="Rad50/SbcC-type AAA" evidence="3">
    <location>
        <begin position="6"/>
        <end position="79"/>
    </location>
</feature>
<dbReference type="PANTHER" id="PTHR41259:SF1">
    <property type="entry name" value="DOUBLE-STRAND BREAK REPAIR RAD50 ATPASE, PUTATIVE-RELATED"/>
    <property type="match status" value="1"/>
</dbReference>
<dbReference type="RefSeq" id="WP_207351252.1">
    <property type="nucleotide sequence ID" value="NZ_JAFMPY010000013.1"/>
</dbReference>
<evidence type="ECO:0000256" key="1">
    <source>
        <dbReference type="SAM" id="Coils"/>
    </source>
</evidence>
<gene>
    <name evidence="4" type="ORF">J1C47_13250</name>
</gene>
<organism evidence="4 5">
    <name type="scientific">Jiella sonneratiae</name>
    <dbReference type="NCBI Taxonomy" id="2816856"/>
    <lineage>
        <taxon>Bacteria</taxon>
        <taxon>Pseudomonadati</taxon>
        <taxon>Pseudomonadota</taxon>
        <taxon>Alphaproteobacteria</taxon>
        <taxon>Hyphomicrobiales</taxon>
        <taxon>Aurantimonadaceae</taxon>
        <taxon>Jiella</taxon>
    </lineage>
</organism>
<feature type="region of interest" description="Disordered" evidence="2">
    <location>
        <begin position="560"/>
        <end position="581"/>
    </location>
</feature>
<dbReference type="SUPFAM" id="SSF52540">
    <property type="entry name" value="P-loop containing nucleoside triphosphate hydrolases"/>
    <property type="match status" value="1"/>
</dbReference>
<dbReference type="Proteomes" id="UP000664288">
    <property type="component" value="Unassembled WGS sequence"/>
</dbReference>
<evidence type="ECO:0000256" key="2">
    <source>
        <dbReference type="SAM" id="MobiDB-lite"/>
    </source>
</evidence>
<feature type="coiled-coil region" evidence="1">
    <location>
        <begin position="591"/>
        <end position="749"/>
    </location>
</feature>
<feature type="coiled-coil region" evidence="1">
    <location>
        <begin position="332"/>
        <end position="362"/>
    </location>
</feature>
<name>A0ABS3J4K0_9HYPH</name>
<protein>
    <submittedName>
        <fullName evidence="4">AAA family ATPase</fullName>
    </submittedName>
</protein>
<dbReference type="Gene3D" id="3.40.50.300">
    <property type="entry name" value="P-loop containing nucleotide triphosphate hydrolases"/>
    <property type="match status" value="2"/>
</dbReference>
<proteinExistence type="predicted"/>
<feature type="compositionally biased region" description="Low complexity" evidence="2">
    <location>
        <begin position="560"/>
        <end position="576"/>
    </location>
</feature>
<dbReference type="Pfam" id="PF13476">
    <property type="entry name" value="AAA_23"/>
    <property type="match status" value="1"/>
</dbReference>
<dbReference type="PANTHER" id="PTHR41259">
    <property type="entry name" value="DOUBLE-STRAND BREAK REPAIR RAD50 ATPASE, PUTATIVE-RELATED"/>
    <property type="match status" value="1"/>
</dbReference>
<keyword evidence="5" id="KW-1185">Reference proteome</keyword>
<reference evidence="4 5" key="1">
    <citation type="submission" date="2021-03" db="EMBL/GenBank/DDBJ databases">
        <title>Whole genome sequence of Jiella sp. MQZ13P-4.</title>
        <authorList>
            <person name="Tuo L."/>
        </authorList>
    </citation>
    <scope>NUCLEOTIDE SEQUENCE [LARGE SCALE GENOMIC DNA]</scope>
    <source>
        <strain evidence="4 5">MQZ13P-4</strain>
    </source>
</reference>
<evidence type="ECO:0000313" key="5">
    <source>
        <dbReference type="Proteomes" id="UP000664288"/>
    </source>
</evidence>
<evidence type="ECO:0000259" key="3">
    <source>
        <dbReference type="Pfam" id="PF13476"/>
    </source>
</evidence>